<evidence type="ECO:0000256" key="2">
    <source>
        <dbReference type="ARBA" id="ARBA00013855"/>
    </source>
</evidence>
<dbReference type="PIRSF" id="PIRSF038471">
    <property type="entry name" value="MreC"/>
    <property type="match status" value="1"/>
</dbReference>
<gene>
    <name evidence="9" type="primary">mreC</name>
    <name evidence="9" type="ORF">C1881_07000</name>
</gene>
<evidence type="ECO:0000256" key="4">
    <source>
        <dbReference type="ARBA" id="ARBA00032089"/>
    </source>
</evidence>
<dbReference type="GO" id="GO:0008360">
    <property type="term" value="P:regulation of cell shape"/>
    <property type="evidence" value="ECO:0007669"/>
    <property type="project" value="UniProtKB-KW"/>
</dbReference>
<comment type="function">
    <text evidence="5">Involved in formation and maintenance of cell shape.</text>
</comment>
<feature type="compositionally biased region" description="Low complexity" evidence="7">
    <location>
        <begin position="278"/>
        <end position="298"/>
    </location>
</feature>
<feature type="domain" description="Rod shape-determining protein MreC beta-barrel core" evidence="8">
    <location>
        <begin position="126"/>
        <end position="271"/>
    </location>
</feature>
<dbReference type="InterPro" id="IPR042177">
    <property type="entry name" value="Cell/Rod_1"/>
</dbReference>
<dbReference type="PANTHER" id="PTHR34138:SF1">
    <property type="entry name" value="CELL SHAPE-DETERMINING PROTEIN MREC"/>
    <property type="match status" value="1"/>
</dbReference>
<feature type="coiled-coil region" evidence="6">
    <location>
        <begin position="80"/>
        <end position="110"/>
    </location>
</feature>
<dbReference type="AlphaFoldDB" id="A0A369LFU9"/>
<protein>
    <recommendedName>
        <fullName evidence="2 5">Cell shape-determining protein MreC</fullName>
    </recommendedName>
    <alternativeName>
        <fullName evidence="4 5">Cell shape protein MreC</fullName>
    </alternativeName>
</protein>
<evidence type="ECO:0000256" key="7">
    <source>
        <dbReference type="SAM" id="MobiDB-lite"/>
    </source>
</evidence>
<comment type="caution">
    <text evidence="9">The sequence shown here is derived from an EMBL/GenBank/DDBJ whole genome shotgun (WGS) entry which is preliminary data.</text>
</comment>
<dbReference type="PANTHER" id="PTHR34138">
    <property type="entry name" value="CELL SHAPE-DETERMINING PROTEIN MREC"/>
    <property type="match status" value="1"/>
</dbReference>
<accession>A0A369LFU9</accession>
<name>A0A369LFU9_9ACTN</name>
<dbReference type="InterPro" id="IPR042175">
    <property type="entry name" value="Cell/Rod_MreC_2"/>
</dbReference>
<dbReference type="Gene3D" id="2.40.10.340">
    <property type="entry name" value="Rod shape-determining protein MreC, domain 1"/>
    <property type="match status" value="1"/>
</dbReference>
<evidence type="ECO:0000313" key="9">
    <source>
        <dbReference type="EMBL" id="RDB58002.1"/>
    </source>
</evidence>
<keyword evidence="6" id="KW-0175">Coiled coil</keyword>
<organism evidence="9 10">
    <name type="scientific">Slackia isoflavoniconvertens</name>
    <dbReference type="NCBI Taxonomy" id="572010"/>
    <lineage>
        <taxon>Bacteria</taxon>
        <taxon>Bacillati</taxon>
        <taxon>Actinomycetota</taxon>
        <taxon>Coriobacteriia</taxon>
        <taxon>Eggerthellales</taxon>
        <taxon>Eggerthellaceae</taxon>
        <taxon>Slackia</taxon>
    </lineage>
</organism>
<dbReference type="Pfam" id="PF04085">
    <property type="entry name" value="MreC"/>
    <property type="match status" value="1"/>
</dbReference>
<comment type="similarity">
    <text evidence="1 5">Belongs to the MreC family.</text>
</comment>
<feature type="region of interest" description="Disordered" evidence="7">
    <location>
        <begin position="277"/>
        <end position="298"/>
    </location>
</feature>
<evidence type="ECO:0000256" key="3">
    <source>
        <dbReference type="ARBA" id="ARBA00022960"/>
    </source>
</evidence>
<dbReference type="EMBL" id="PPTO01000010">
    <property type="protein sequence ID" value="RDB58002.1"/>
    <property type="molecule type" value="Genomic_DNA"/>
</dbReference>
<evidence type="ECO:0000256" key="6">
    <source>
        <dbReference type="SAM" id="Coils"/>
    </source>
</evidence>
<evidence type="ECO:0000256" key="1">
    <source>
        <dbReference type="ARBA" id="ARBA00009369"/>
    </source>
</evidence>
<keyword evidence="3 5" id="KW-0133">Cell shape</keyword>
<dbReference type="NCBIfam" id="TIGR00219">
    <property type="entry name" value="mreC"/>
    <property type="match status" value="1"/>
</dbReference>
<evidence type="ECO:0000256" key="5">
    <source>
        <dbReference type="PIRNR" id="PIRNR038471"/>
    </source>
</evidence>
<sequence length="298" mass="30344">MLNDSSKPIGGAMLLVVLLIVSAVLSSVYSNEKSSGPVHSVQAGVGMVAAPLQFVGVGVAYAEDAAGDAIQNATASDSSYTQLRDENAQLKAQLAELQEYRGEAQRLQGLLDLSDKYDFSGVTGRVIGKGTDAWNRVVTLNVGSASGVECGLPVVGGSGLVGQVIEVSPLTCRVRLISDPQSGVSVVLQSNRAEGVVRGSIAGLLYLEDLDTSTEVNVGDAVITSGLGGSYFRGVALGTVVNVINAAGTSDRTIVVEPFSSSDPLEELTVVLRMGSEGDLSGTSDASSSDSGSSEGGA</sequence>
<dbReference type="Proteomes" id="UP000253975">
    <property type="component" value="Unassembled WGS sequence"/>
</dbReference>
<dbReference type="Gene3D" id="2.40.10.350">
    <property type="entry name" value="Rod shape-determining protein MreC, domain 2"/>
    <property type="match status" value="1"/>
</dbReference>
<dbReference type="InterPro" id="IPR055342">
    <property type="entry name" value="MreC_beta-barrel_core"/>
</dbReference>
<proteinExistence type="inferred from homology"/>
<reference evidence="9 10" key="1">
    <citation type="journal article" date="2018" name="Elife">
        <title>Discovery and characterization of a prevalent human gut bacterial enzyme sufficient for the inactivation of a family of plant toxins.</title>
        <authorList>
            <person name="Koppel N."/>
            <person name="Bisanz J.E."/>
            <person name="Pandelia M.E."/>
            <person name="Turnbaugh P.J."/>
            <person name="Balskus E.P."/>
        </authorList>
    </citation>
    <scope>NUCLEOTIDE SEQUENCE [LARGE SCALE GENOMIC DNA]</scope>
    <source>
        <strain evidence="9 10">OB21 GAM31</strain>
    </source>
</reference>
<dbReference type="GO" id="GO:0005886">
    <property type="term" value="C:plasma membrane"/>
    <property type="evidence" value="ECO:0007669"/>
    <property type="project" value="TreeGrafter"/>
</dbReference>
<evidence type="ECO:0000259" key="8">
    <source>
        <dbReference type="Pfam" id="PF04085"/>
    </source>
</evidence>
<dbReference type="InterPro" id="IPR007221">
    <property type="entry name" value="MreC"/>
</dbReference>
<evidence type="ECO:0000313" key="10">
    <source>
        <dbReference type="Proteomes" id="UP000253975"/>
    </source>
</evidence>